<organism evidence="1">
    <name type="scientific">marine sediment metagenome</name>
    <dbReference type="NCBI Taxonomy" id="412755"/>
    <lineage>
        <taxon>unclassified sequences</taxon>
        <taxon>metagenomes</taxon>
        <taxon>ecological metagenomes</taxon>
    </lineage>
</organism>
<name>X0WDW3_9ZZZZ</name>
<protein>
    <recommendedName>
        <fullName evidence="2">PIN domain-containing protein</fullName>
    </recommendedName>
</protein>
<sequence length="51" mass="5882">TVAQADLILSWNFRHIVNYSRIHKYNAVNALNDYAEIEIHSPLEIGLVDED</sequence>
<evidence type="ECO:0008006" key="2">
    <source>
        <dbReference type="Google" id="ProtNLM"/>
    </source>
</evidence>
<dbReference type="EMBL" id="BARS01030517">
    <property type="protein sequence ID" value="GAG22743.1"/>
    <property type="molecule type" value="Genomic_DNA"/>
</dbReference>
<evidence type="ECO:0000313" key="1">
    <source>
        <dbReference type="EMBL" id="GAG22743.1"/>
    </source>
</evidence>
<feature type="non-terminal residue" evidence="1">
    <location>
        <position position="1"/>
    </location>
</feature>
<comment type="caution">
    <text evidence="1">The sequence shown here is derived from an EMBL/GenBank/DDBJ whole genome shotgun (WGS) entry which is preliminary data.</text>
</comment>
<dbReference type="AlphaFoldDB" id="X0WDW3"/>
<gene>
    <name evidence="1" type="ORF">S01H1_47596</name>
</gene>
<reference evidence="1" key="1">
    <citation type="journal article" date="2014" name="Front. Microbiol.">
        <title>High frequency of phylogenetically diverse reductive dehalogenase-homologous genes in deep subseafloor sedimentary metagenomes.</title>
        <authorList>
            <person name="Kawai M."/>
            <person name="Futagami T."/>
            <person name="Toyoda A."/>
            <person name="Takaki Y."/>
            <person name="Nishi S."/>
            <person name="Hori S."/>
            <person name="Arai W."/>
            <person name="Tsubouchi T."/>
            <person name="Morono Y."/>
            <person name="Uchiyama I."/>
            <person name="Ito T."/>
            <person name="Fujiyama A."/>
            <person name="Inagaki F."/>
            <person name="Takami H."/>
        </authorList>
    </citation>
    <scope>NUCLEOTIDE SEQUENCE</scope>
    <source>
        <strain evidence="1">Expedition CK06-06</strain>
    </source>
</reference>
<accession>X0WDW3</accession>
<proteinExistence type="predicted"/>